<evidence type="ECO:0000313" key="3">
    <source>
        <dbReference type="Proteomes" id="UP000789405"/>
    </source>
</evidence>
<gene>
    <name evidence="2" type="ORF">DERYTH_LOCUS15889</name>
</gene>
<dbReference type="EMBL" id="CAJVPY010013291">
    <property type="protein sequence ID" value="CAG8739675.1"/>
    <property type="molecule type" value="Genomic_DNA"/>
</dbReference>
<keyword evidence="1" id="KW-1133">Transmembrane helix</keyword>
<organism evidence="2 3">
    <name type="scientific">Dentiscutata erythropus</name>
    <dbReference type="NCBI Taxonomy" id="1348616"/>
    <lineage>
        <taxon>Eukaryota</taxon>
        <taxon>Fungi</taxon>
        <taxon>Fungi incertae sedis</taxon>
        <taxon>Mucoromycota</taxon>
        <taxon>Glomeromycotina</taxon>
        <taxon>Glomeromycetes</taxon>
        <taxon>Diversisporales</taxon>
        <taxon>Gigasporaceae</taxon>
        <taxon>Dentiscutata</taxon>
    </lineage>
</organism>
<keyword evidence="1" id="KW-0472">Membrane</keyword>
<keyword evidence="3" id="KW-1185">Reference proteome</keyword>
<dbReference type="AlphaFoldDB" id="A0A9N9NJI8"/>
<feature type="non-terminal residue" evidence="2">
    <location>
        <position position="1"/>
    </location>
</feature>
<keyword evidence="1" id="KW-0812">Transmembrane</keyword>
<feature type="transmembrane region" description="Helical" evidence="1">
    <location>
        <begin position="100"/>
        <end position="128"/>
    </location>
</feature>
<protein>
    <submittedName>
        <fullName evidence="2">20859_t:CDS:1</fullName>
    </submittedName>
</protein>
<accession>A0A9N9NJI8</accession>
<dbReference type="OrthoDB" id="10302489at2759"/>
<feature type="transmembrane region" description="Helical" evidence="1">
    <location>
        <begin position="175"/>
        <end position="196"/>
    </location>
</feature>
<feature type="transmembrane region" description="Helical" evidence="1">
    <location>
        <begin position="149"/>
        <end position="169"/>
    </location>
</feature>
<reference evidence="2" key="1">
    <citation type="submission" date="2021-06" db="EMBL/GenBank/DDBJ databases">
        <authorList>
            <person name="Kallberg Y."/>
            <person name="Tangrot J."/>
            <person name="Rosling A."/>
        </authorList>
    </citation>
    <scope>NUCLEOTIDE SEQUENCE</scope>
    <source>
        <strain evidence="2">MA453B</strain>
    </source>
</reference>
<comment type="caution">
    <text evidence="2">The sequence shown here is derived from an EMBL/GenBank/DDBJ whole genome shotgun (WGS) entry which is preliminary data.</text>
</comment>
<sequence length="220" mass="25607">IPIKQYYKGSNDAFFTFSSTAALIYFIHHKIIERDLEIINLDVDNRWDKFLDSPVAKPILRSVDFIRTVWKWFYIEIPSVIHDYRTYKGERVDVNILRSFFSLIMVLICLIITIPTVILACIVLYIPLVIRMVNKIWKKHLVYISLENIFYAIITLVFLTLITIISPVIVLVGEVAVVICVLMISLLEVWCVGILSIKAGFEMIEWILICVIGYSWNIFL</sequence>
<evidence type="ECO:0000256" key="1">
    <source>
        <dbReference type="SAM" id="Phobius"/>
    </source>
</evidence>
<dbReference type="Proteomes" id="UP000789405">
    <property type="component" value="Unassembled WGS sequence"/>
</dbReference>
<name>A0A9N9NJI8_9GLOM</name>
<proteinExistence type="predicted"/>
<evidence type="ECO:0000313" key="2">
    <source>
        <dbReference type="EMBL" id="CAG8739675.1"/>
    </source>
</evidence>